<organism evidence="2 3">
    <name type="scientific">Candidatus Woesebacteria bacterium RBG_16_34_12</name>
    <dbReference type="NCBI Taxonomy" id="1802480"/>
    <lineage>
        <taxon>Bacteria</taxon>
        <taxon>Candidatus Woeseibacteriota</taxon>
    </lineage>
</organism>
<name>A0A1F7XA07_9BACT</name>
<dbReference type="Proteomes" id="UP000177053">
    <property type="component" value="Unassembled WGS sequence"/>
</dbReference>
<dbReference type="EMBL" id="MGFS01000008">
    <property type="protein sequence ID" value="OGM11866.1"/>
    <property type="molecule type" value="Genomic_DNA"/>
</dbReference>
<sequence>MKIFQKTFYIFAFLCVVIGILSFANNQKAEVQAQTAEEKLQKLNQEIEQYEHEIDRLKSQANTLSNQIAQYNAQIRLTTLKITEIEERVALLGSRINLLEVSLNSLTNAFSLRANQTYKMARFGKPYVFLLSSPELSQAVSSFYYLQKIQEADRDLLLRLEQAQNNYKEEKKEQEDLQAQLEIQKKALDDQKAAKARLLELTKNDEKRYQELLANARAELEAIQAIIAGKGEETEVGRVNESDRIASIISGSSACSNGGHLHFEVVKDSANQNPSNLLSNKAVEWDNAPDGPFTFSGSWQWPVFDPIRITQGYGMTYYASNLHYYGGNPHSGIDMVNDDNYTVKAVKSGTLYRGSIACGGGILRYVHVKQEDGYDTYFLHVNY</sequence>
<reference evidence="2 3" key="1">
    <citation type="journal article" date="2016" name="Nat. Commun.">
        <title>Thousands of microbial genomes shed light on interconnected biogeochemical processes in an aquifer system.</title>
        <authorList>
            <person name="Anantharaman K."/>
            <person name="Brown C.T."/>
            <person name="Hug L.A."/>
            <person name="Sharon I."/>
            <person name="Castelle C.J."/>
            <person name="Probst A.J."/>
            <person name="Thomas B.C."/>
            <person name="Singh A."/>
            <person name="Wilkins M.J."/>
            <person name="Karaoz U."/>
            <person name="Brodie E.L."/>
            <person name="Williams K.H."/>
            <person name="Hubbard S.S."/>
            <person name="Banfield J.F."/>
        </authorList>
    </citation>
    <scope>NUCLEOTIDE SEQUENCE [LARGE SCALE GENOMIC DNA]</scope>
</reference>
<gene>
    <name evidence="2" type="ORF">A2Z22_01435</name>
</gene>
<protein>
    <recommendedName>
        <fullName evidence="4">Peptidase M23 domain-containing protein</fullName>
    </recommendedName>
</protein>
<evidence type="ECO:0000313" key="3">
    <source>
        <dbReference type="Proteomes" id="UP000177053"/>
    </source>
</evidence>
<dbReference type="InterPro" id="IPR011055">
    <property type="entry name" value="Dup_hybrid_motif"/>
</dbReference>
<dbReference type="SUPFAM" id="SSF51261">
    <property type="entry name" value="Duplicated hybrid motif"/>
    <property type="match status" value="1"/>
</dbReference>
<evidence type="ECO:0000256" key="1">
    <source>
        <dbReference type="SAM" id="Coils"/>
    </source>
</evidence>
<comment type="caution">
    <text evidence="2">The sequence shown here is derived from an EMBL/GenBank/DDBJ whole genome shotgun (WGS) entry which is preliminary data.</text>
</comment>
<dbReference type="AlphaFoldDB" id="A0A1F7XA07"/>
<proteinExistence type="predicted"/>
<evidence type="ECO:0008006" key="4">
    <source>
        <dbReference type="Google" id="ProtNLM"/>
    </source>
</evidence>
<evidence type="ECO:0000313" key="2">
    <source>
        <dbReference type="EMBL" id="OGM11866.1"/>
    </source>
</evidence>
<dbReference type="Gene3D" id="6.10.250.3150">
    <property type="match status" value="1"/>
</dbReference>
<accession>A0A1F7XA07</accession>
<keyword evidence="1" id="KW-0175">Coiled coil</keyword>
<dbReference type="Gene3D" id="2.70.70.10">
    <property type="entry name" value="Glucose Permease (Domain IIA)"/>
    <property type="match status" value="1"/>
</dbReference>
<feature type="coiled-coil region" evidence="1">
    <location>
        <begin position="26"/>
        <end position="88"/>
    </location>
</feature>
<dbReference type="SUPFAM" id="SSF57997">
    <property type="entry name" value="Tropomyosin"/>
    <property type="match status" value="1"/>
</dbReference>
<feature type="coiled-coil region" evidence="1">
    <location>
        <begin position="146"/>
        <end position="226"/>
    </location>
</feature>